<keyword evidence="3" id="KW-0813">Transport</keyword>
<gene>
    <name evidence="9" type="ORF">MANES_08G153700v8</name>
</gene>
<evidence type="ECO:0000256" key="5">
    <source>
        <dbReference type="ARBA" id="ARBA00022989"/>
    </source>
</evidence>
<evidence type="ECO:0000256" key="1">
    <source>
        <dbReference type="ARBA" id="ARBA00004141"/>
    </source>
</evidence>
<dbReference type="Gramene" id="Manes.08G153700.1.v8.1">
    <property type="protein sequence ID" value="Manes.08G153700.1.v8.1.CDS"/>
    <property type="gene ID" value="Manes.08G153700.v8.1"/>
</dbReference>
<feature type="transmembrane region" description="Helical" evidence="7">
    <location>
        <begin position="601"/>
        <end position="619"/>
    </location>
</feature>
<evidence type="ECO:0000256" key="3">
    <source>
        <dbReference type="ARBA" id="ARBA00022448"/>
    </source>
</evidence>
<dbReference type="PANTHER" id="PTHR43243">
    <property type="entry name" value="INNER MEMBRANE TRANSPORTER YGJI-RELATED"/>
    <property type="match status" value="1"/>
</dbReference>
<comment type="subcellular location">
    <subcellularLocation>
        <location evidence="1">Membrane</location>
        <topology evidence="1">Multi-pass membrane protein</topology>
    </subcellularLocation>
</comment>
<evidence type="ECO:0000259" key="8">
    <source>
        <dbReference type="Pfam" id="PF13906"/>
    </source>
</evidence>
<keyword evidence="5 7" id="KW-1133">Transmembrane helix</keyword>
<dbReference type="GO" id="GO:0006865">
    <property type="term" value="P:amino acid transport"/>
    <property type="evidence" value="ECO:0000318"/>
    <property type="project" value="GO_Central"/>
</dbReference>
<dbReference type="OrthoDB" id="3900342at2759"/>
<dbReference type="PIRSF" id="PIRSF006060">
    <property type="entry name" value="AA_transporter"/>
    <property type="match status" value="1"/>
</dbReference>
<dbReference type="GO" id="GO:0016020">
    <property type="term" value="C:membrane"/>
    <property type="evidence" value="ECO:0007669"/>
    <property type="project" value="UniProtKB-SubCell"/>
</dbReference>
<proteinExistence type="inferred from homology"/>
<feature type="transmembrane region" description="Helical" evidence="7">
    <location>
        <begin position="399"/>
        <end position="421"/>
    </location>
</feature>
<evidence type="ECO:0000256" key="6">
    <source>
        <dbReference type="ARBA" id="ARBA00023136"/>
    </source>
</evidence>
<keyword evidence="10" id="KW-1185">Reference proteome</keyword>
<feature type="transmembrane region" description="Helical" evidence="7">
    <location>
        <begin position="111"/>
        <end position="132"/>
    </location>
</feature>
<feature type="transmembrane region" description="Helical" evidence="7">
    <location>
        <begin position="535"/>
        <end position="559"/>
    </location>
</feature>
<accession>A0A2C9VGL5</accession>
<feature type="transmembrane region" description="Helical" evidence="7">
    <location>
        <begin position="509"/>
        <end position="529"/>
    </location>
</feature>
<dbReference type="FunFam" id="1.20.1740.10:FF:000010">
    <property type="entry name" value="probable cationic amino acid transporter"/>
    <property type="match status" value="1"/>
</dbReference>
<feature type="transmembrane region" description="Helical" evidence="7">
    <location>
        <begin position="325"/>
        <end position="347"/>
    </location>
</feature>
<reference evidence="10" key="1">
    <citation type="journal article" date="2016" name="Nat. Biotechnol.">
        <title>Sequencing wild and cultivated cassava and related species reveals extensive interspecific hybridization and genetic diversity.</title>
        <authorList>
            <person name="Bredeson J.V."/>
            <person name="Lyons J.B."/>
            <person name="Prochnik S.E."/>
            <person name="Wu G.A."/>
            <person name="Ha C.M."/>
            <person name="Edsinger-Gonzales E."/>
            <person name="Grimwood J."/>
            <person name="Schmutz J."/>
            <person name="Rabbi I.Y."/>
            <person name="Egesi C."/>
            <person name="Nauluvula P."/>
            <person name="Lebot V."/>
            <person name="Ndunguru J."/>
            <person name="Mkamilo G."/>
            <person name="Bart R.S."/>
            <person name="Setter T.L."/>
            <person name="Gleadow R.M."/>
            <person name="Kulakow P."/>
            <person name="Ferguson M.E."/>
            <person name="Rounsley S."/>
            <person name="Rokhsar D.S."/>
        </authorList>
    </citation>
    <scope>NUCLEOTIDE SEQUENCE [LARGE SCALE GENOMIC DNA]</scope>
    <source>
        <strain evidence="10">cv. AM560-2</strain>
    </source>
</reference>
<feature type="transmembrane region" description="Helical" evidence="7">
    <location>
        <begin position="200"/>
        <end position="225"/>
    </location>
</feature>
<evidence type="ECO:0000313" key="10">
    <source>
        <dbReference type="Proteomes" id="UP000091857"/>
    </source>
</evidence>
<comment type="caution">
    <text evidence="9">The sequence shown here is derived from an EMBL/GenBank/DDBJ whole genome shotgun (WGS) entry which is preliminary data.</text>
</comment>
<dbReference type="Pfam" id="PF13906">
    <property type="entry name" value="AA_permease_C"/>
    <property type="match status" value="1"/>
</dbReference>
<comment type="similarity">
    <text evidence="2">Belongs to the amino acid-polyamine-organocation (APC) superfamily. Cationic amino acid transporter (CAT) (TC 2.A.3.3) family.</text>
</comment>
<dbReference type="EMBL" id="CM004394">
    <property type="protein sequence ID" value="OAY44477.1"/>
    <property type="molecule type" value="Genomic_DNA"/>
</dbReference>
<feature type="transmembrane region" description="Helical" evidence="7">
    <location>
        <begin position="237"/>
        <end position="260"/>
    </location>
</feature>
<keyword evidence="6 7" id="KW-0472">Membrane</keyword>
<feature type="transmembrane region" description="Helical" evidence="7">
    <location>
        <begin position="375"/>
        <end position="393"/>
    </location>
</feature>
<feature type="transmembrane region" description="Helical" evidence="7">
    <location>
        <begin position="80"/>
        <end position="99"/>
    </location>
</feature>
<feature type="transmembrane region" description="Helical" evidence="7">
    <location>
        <begin position="281"/>
        <end position="305"/>
    </location>
</feature>
<dbReference type="InterPro" id="IPR002293">
    <property type="entry name" value="AA/rel_permease1"/>
</dbReference>
<organism evidence="9 10">
    <name type="scientific">Manihot esculenta</name>
    <name type="common">Cassava</name>
    <name type="synonym">Jatropha manihot</name>
    <dbReference type="NCBI Taxonomy" id="3983"/>
    <lineage>
        <taxon>Eukaryota</taxon>
        <taxon>Viridiplantae</taxon>
        <taxon>Streptophyta</taxon>
        <taxon>Embryophyta</taxon>
        <taxon>Tracheophyta</taxon>
        <taxon>Spermatophyta</taxon>
        <taxon>Magnoliopsida</taxon>
        <taxon>eudicotyledons</taxon>
        <taxon>Gunneridae</taxon>
        <taxon>Pentapetalae</taxon>
        <taxon>rosids</taxon>
        <taxon>fabids</taxon>
        <taxon>Malpighiales</taxon>
        <taxon>Euphorbiaceae</taxon>
        <taxon>Crotonoideae</taxon>
        <taxon>Manihoteae</taxon>
        <taxon>Manihot</taxon>
    </lineage>
</organism>
<dbReference type="Gene3D" id="1.20.1740.10">
    <property type="entry name" value="Amino acid/polyamine transporter I"/>
    <property type="match status" value="2"/>
</dbReference>
<dbReference type="OMA" id="CDPISTN"/>
<dbReference type="Pfam" id="PF13520">
    <property type="entry name" value="AA_permease_2"/>
    <property type="match status" value="1"/>
</dbReference>
<feature type="transmembrane region" description="Helical" evidence="7">
    <location>
        <begin position="46"/>
        <end position="68"/>
    </location>
</feature>
<feature type="domain" description="Cationic amino acid transporter C-terminal" evidence="8">
    <location>
        <begin position="574"/>
        <end position="624"/>
    </location>
</feature>
<feature type="transmembrane region" description="Helical" evidence="7">
    <location>
        <begin position="174"/>
        <end position="193"/>
    </location>
</feature>
<dbReference type="PANTHER" id="PTHR43243:SF4">
    <property type="entry name" value="CATIONIC AMINO ACID TRANSPORTER 4"/>
    <property type="match status" value="1"/>
</dbReference>
<sequence>MGFLVDSQKDGGLGVLGGCVRSLVRRKQVDSAHVKAKSHHQLAKELSVPHLIAIGVGSTIGAGVYILVGTVAREHSGPALTISFLIAGIAAALSAFCYAELSSRCPSAGSAYHYSYICVGEGVAWLIGWALILEYTIGGSAVARGISPNLAFFFGGQDSLPGFLARHYIPGLDIVVDPVAAILVFIVTGLLCVGIKESTLVQGIVTTVNVCAMVFVIIAGSYLGFRTGWTGYGLPTGYFAFGVDGMLAGSATVFFAYIGFDSVASTAEEVKNPQRDLPLGIGLALSICCTLYMLVSVVIVGLVPYYQLNADTPITSAFAEHGMQWAAYVITAGAVMALCSTLMGSLLPQPRILMAMARDGLLPSFFSDVNKSTQVPVKSTLATGFGAATLAFFMDVDQLAGMVSVGTLLAFTMVAISVLILRYVPPDEVPFPSSLQDTIDFVSLRYSVNSKDSYSEAEKSEVGGGSPSTLHSVTLPLLGKKKAVVDYPVIVKQEAQGNYVLKEEKRRKIAGWTIAFTCIGAFLLTYAASNLNLPGLVRFTICGIGGALLLFGLIVLTLIEQDDARHSFGHSGGFICPFVPLLPIICILINIYLLINLGAATWTRVSIWLIIGVLVYVFYGRTHSSLLDAVYVPASHADEIYRSSGDSLA</sequence>
<keyword evidence="4 7" id="KW-0812">Transmembrane</keyword>
<protein>
    <recommendedName>
        <fullName evidence="8">Cationic amino acid transporter C-terminal domain-containing protein</fullName>
    </recommendedName>
</protein>
<evidence type="ECO:0000256" key="2">
    <source>
        <dbReference type="ARBA" id="ARBA00008572"/>
    </source>
</evidence>
<name>A0A2C9VGL5_MANES</name>
<evidence type="ECO:0000313" key="9">
    <source>
        <dbReference type="EMBL" id="OAY44477.1"/>
    </source>
</evidence>
<evidence type="ECO:0000256" key="4">
    <source>
        <dbReference type="ARBA" id="ARBA00022692"/>
    </source>
</evidence>
<dbReference type="AlphaFoldDB" id="A0A2C9VGL5"/>
<dbReference type="Proteomes" id="UP000091857">
    <property type="component" value="Chromosome 8"/>
</dbReference>
<feature type="transmembrane region" description="Helical" evidence="7">
    <location>
        <begin position="571"/>
        <end position="595"/>
    </location>
</feature>
<evidence type="ECO:0000256" key="7">
    <source>
        <dbReference type="SAM" id="Phobius"/>
    </source>
</evidence>
<dbReference type="GO" id="GO:0015171">
    <property type="term" value="F:amino acid transmembrane transporter activity"/>
    <property type="evidence" value="ECO:0000318"/>
    <property type="project" value="GO_Central"/>
</dbReference>
<dbReference type="InterPro" id="IPR029485">
    <property type="entry name" value="CAT_C"/>
</dbReference>